<comment type="caution">
    <text evidence="2">The sequence shown here is derived from an EMBL/GenBank/DDBJ whole genome shotgun (WGS) entry which is preliminary data.</text>
</comment>
<dbReference type="RefSeq" id="WP_187303190.1">
    <property type="nucleotide sequence ID" value="NZ_CBCTON010000017.1"/>
</dbReference>
<dbReference type="AlphaFoldDB" id="A0A923NMX3"/>
<protein>
    <submittedName>
        <fullName evidence="2">DUF1858 domain-containing protein</fullName>
    </submittedName>
</protein>
<dbReference type="SUPFAM" id="SSF140683">
    <property type="entry name" value="SP0561-like"/>
    <property type="match status" value="1"/>
</dbReference>
<accession>A0A923NMX3</accession>
<dbReference type="InterPro" id="IPR038062">
    <property type="entry name" value="ScdA-like_N_sf"/>
</dbReference>
<sequence length="68" mass="7518">MKKITREMLVCDILDINPQLEEIFIAHGMNCMGCPGSNAETLADAAEGHDVDLKKLLEDLNKANEFQA</sequence>
<dbReference type="InterPro" id="IPR023883">
    <property type="entry name" value="CHP03980_redox-disulphide"/>
</dbReference>
<proteinExistence type="predicted"/>
<dbReference type="PANTHER" id="PTHR39341">
    <property type="entry name" value="BSL7085 PROTEIN"/>
    <property type="match status" value="1"/>
</dbReference>
<dbReference type="InterPro" id="IPR015077">
    <property type="entry name" value="DUF1858"/>
</dbReference>
<keyword evidence="3" id="KW-1185">Reference proteome</keyword>
<evidence type="ECO:0000259" key="1">
    <source>
        <dbReference type="Pfam" id="PF08984"/>
    </source>
</evidence>
<dbReference type="EMBL" id="JACRYT010000009">
    <property type="protein sequence ID" value="MBC6680087.1"/>
    <property type="molecule type" value="Genomic_DNA"/>
</dbReference>
<organism evidence="2 3">
    <name type="scientific">Zhenpiania hominis</name>
    <dbReference type="NCBI Taxonomy" id="2763644"/>
    <lineage>
        <taxon>Bacteria</taxon>
        <taxon>Bacillati</taxon>
        <taxon>Bacillota</taxon>
        <taxon>Clostridia</taxon>
        <taxon>Peptostreptococcales</taxon>
        <taxon>Anaerovoracaceae</taxon>
        <taxon>Zhenpiania</taxon>
    </lineage>
</organism>
<dbReference type="Proteomes" id="UP000602647">
    <property type="component" value="Unassembled WGS sequence"/>
</dbReference>
<dbReference type="NCBIfam" id="TIGR03980">
    <property type="entry name" value="prismane_assoc"/>
    <property type="match status" value="1"/>
</dbReference>
<name>A0A923NMX3_9FIRM</name>
<dbReference type="PANTHER" id="PTHR39341:SF1">
    <property type="entry name" value="DUF1858 DOMAIN-CONTAINING PROTEIN"/>
    <property type="match status" value="1"/>
</dbReference>
<dbReference type="Gene3D" id="1.10.3910.10">
    <property type="entry name" value="SP0561-like"/>
    <property type="match status" value="1"/>
</dbReference>
<dbReference type="Pfam" id="PF08984">
    <property type="entry name" value="DUF1858"/>
    <property type="match status" value="1"/>
</dbReference>
<feature type="domain" description="DUF1858" evidence="1">
    <location>
        <begin position="4"/>
        <end position="57"/>
    </location>
</feature>
<evidence type="ECO:0000313" key="2">
    <source>
        <dbReference type="EMBL" id="MBC6680087.1"/>
    </source>
</evidence>
<evidence type="ECO:0000313" key="3">
    <source>
        <dbReference type="Proteomes" id="UP000602647"/>
    </source>
</evidence>
<gene>
    <name evidence="2" type="ORF">H9L42_09605</name>
</gene>
<reference evidence="2" key="1">
    <citation type="submission" date="2020-08" db="EMBL/GenBank/DDBJ databases">
        <title>Genome public.</title>
        <authorList>
            <person name="Liu C."/>
            <person name="Sun Q."/>
        </authorList>
    </citation>
    <scope>NUCLEOTIDE SEQUENCE</scope>
    <source>
        <strain evidence="2">BX12</strain>
    </source>
</reference>